<accession>A0A6C0BRW8</accession>
<dbReference type="AlphaFoldDB" id="A0A6C0BRW8"/>
<dbReference type="PANTHER" id="PTHR46656">
    <property type="entry name" value="PUTATIVE-RELATED"/>
    <property type="match status" value="1"/>
</dbReference>
<sequence>MQVNDKKKRVIFCGTHPVQFNGYSKVVYELCKNLLSYSDIELFIFGFQNFYKSENHFKERQLLNCEEIFDAYANEEPKKKGFGENLIKDYVLKVKPDIVIIYNDLVVISSLLNKLNEIKDRDFKIVPYIDIVYKNEKNHMIKYINDNVDGAIMFTNHWKESILQQGFSKPLSVMPHGFNKDMFYPIPRKIARKFVGIDEDAFVIVNLNRNQPRKRWDICIMAYIKFICKHMDDNIKLMIATNTTGGWDIFDIMISECRKYDITFQDLKKHLIILQNPQQITDKEINIMYNVGDIGINTCDGEGFGLCNFEQAGVGIPQIVPKIGGFVDYLDASRSILINPKWTYYCDHSRDFVSGEAEVCDINDIVNALEYYYTNKKVRNEHGNLSREYILQNYKWQDIGKVFYDVIQDFTHDVKISSSSDTSITSITETEDIDIDALINAYNKDDNIVDTTIMNEKTSKDTFGDADALINAYNKDDTIVDTTIINEKTSKDTINADSDDDSDDELIIIEGGG</sequence>
<dbReference type="EMBL" id="MN739216">
    <property type="protein sequence ID" value="QHS94138.1"/>
    <property type="molecule type" value="Genomic_DNA"/>
</dbReference>
<dbReference type="SUPFAM" id="SSF53756">
    <property type="entry name" value="UDP-Glycosyltransferase/glycogen phosphorylase"/>
    <property type="match status" value="1"/>
</dbReference>
<protein>
    <recommendedName>
        <fullName evidence="2">Glycosyl transferase family 1 domain-containing protein</fullName>
    </recommendedName>
</protein>
<organism evidence="1">
    <name type="scientific">viral metagenome</name>
    <dbReference type="NCBI Taxonomy" id="1070528"/>
    <lineage>
        <taxon>unclassified sequences</taxon>
        <taxon>metagenomes</taxon>
        <taxon>organismal metagenomes</taxon>
    </lineage>
</organism>
<evidence type="ECO:0008006" key="2">
    <source>
        <dbReference type="Google" id="ProtNLM"/>
    </source>
</evidence>
<dbReference type="Gene3D" id="3.40.50.11930">
    <property type="match status" value="1"/>
</dbReference>
<proteinExistence type="predicted"/>
<name>A0A6C0BRW8_9ZZZZ</name>
<dbReference type="Gene3D" id="3.40.50.2000">
    <property type="entry name" value="Glycogen Phosphorylase B"/>
    <property type="match status" value="1"/>
</dbReference>
<evidence type="ECO:0000313" key="1">
    <source>
        <dbReference type="EMBL" id="QHS94138.1"/>
    </source>
</evidence>
<reference evidence="1" key="1">
    <citation type="journal article" date="2020" name="Nature">
        <title>Giant virus diversity and host interactions through global metagenomics.</title>
        <authorList>
            <person name="Schulz F."/>
            <person name="Roux S."/>
            <person name="Paez-Espino D."/>
            <person name="Jungbluth S."/>
            <person name="Walsh D.A."/>
            <person name="Denef V.J."/>
            <person name="McMahon K.D."/>
            <person name="Konstantinidis K.T."/>
            <person name="Eloe-Fadrosh E.A."/>
            <person name="Kyrpides N.C."/>
            <person name="Woyke T."/>
        </authorList>
    </citation>
    <scope>NUCLEOTIDE SEQUENCE</scope>
    <source>
        <strain evidence="1">GVMAG-M-3300018416-26</strain>
    </source>
</reference>
<dbReference type="PANTHER" id="PTHR46656:SF3">
    <property type="entry name" value="PUTATIVE-RELATED"/>
    <property type="match status" value="1"/>
</dbReference>